<keyword evidence="2" id="KW-1185">Reference proteome</keyword>
<name>A0A937CYP2_9HYPH</name>
<protein>
    <submittedName>
        <fullName evidence="1">Uncharacterized protein</fullName>
    </submittedName>
</protein>
<dbReference type="AlphaFoldDB" id="A0A937CYP2"/>
<gene>
    <name evidence="1" type="ORF">JKG68_24980</name>
</gene>
<accession>A0A937CYP2</accession>
<dbReference type="RefSeq" id="WP_202064148.1">
    <property type="nucleotide sequence ID" value="NZ_JAEQMY010000067.1"/>
</dbReference>
<proteinExistence type="predicted"/>
<evidence type="ECO:0000313" key="2">
    <source>
        <dbReference type="Proteomes" id="UP000605848"/>
    </source>
</evidence>
<comment type="caution">
    <text evidence="1">The sequence shown here is derived from an EMBL/GenBank/DDBJ whole genome shotgun (WGS) entry which is preliminary data.</text>
</comment>
<dbReference type="EMBL" id="JAEQMY010000067">
    <property type="protein sequence ID" value="MBL0407188.1"/>
    <property type="molecule type" value="Genomic_DNA"/>
</dbReference>
<dbReference type="Proteomes" id="UP000605848">
    <property type="component" value="Unassembled WGS sequence"/>
</dbReference>
<organism evidence="1 2">
    <name type="scientific">Microvirga aerilata</name>
    <dbReference type="NCBI Taxonomy" id="670292"/>
    <lineage>
        <taxon>Bacteria</taxon>
        <taxon>Pseudomonadati</taxon>
        <taxon>Pseudomonadota</taxon>
        <taxon>Alphaproteobacteria</taxon>
        <taxon>Hyphomicrobiales</taxon>
        <taxon>Methylobacteriaceae</taxon>
        <taxon>Microvirga</taxon>
    </lineage>
</organism>
<reference evidence="1" key="1">
    <citation type="submission" date="2021-01" db="EMBL/GenBank/DDBJ databases">
        <title>Microvirga sp.</title>
        <authorList>
            <person name="Kim M.K."/>
        </authorList>
    </citation>
    <scope>NUCLEOTIDE SEQUENCE</scope>
    <source>
        <strain evidence="1">5420S-16</strain>
    </source>
</reference>
<sequence length="999" mass="113158">MTIDPNCAGVNRWPETDFHILLLSQAGRQQLSAIFRHNKRTANRSQFLTFLRQNAFNTRAGTYFPVSDRVQIRGKLPFQSDLFAQKSLSFPKEPLPVSFFSNALVISKDFGKPDFIAEAALPPRDRMTNCGAVVVTVEFDPATRGQFEEMLSWTRGSGGKFANSKFADVDRVLCRHREYRGYTIVYSGRSSLHFHFVFSTAHIRAVAFDSEADERRLRSEEASALMHNVHDRYWDRAAEIVTHELQPSFCPDEKMRNATQWRRLGGGVRQVEKETPFLGLEVGMRVPQLIVAENIRERTPRAADGYLVSPDITLSSPPPQRLRRLSTPLPYASFSDAAIGLMQDLCSSEWGSEYPMPVAIGQQNGDVVVRFKNHAVDRSPSTVCIGQHRKLLLAGNHELKGDFYLPDKMTADEFVRHVQLRCGAVSDPKAPIAAPSAIPPEFQVRKPVTCLADLRKRSREGSDALTDYIAHPFRGILQDTDDRESRIGKLRDALPDVVGRLRGTNSNYLLQLQEGAAKSTAHFKLIKSEAIYNAIEDGVVGFESFTAFASRSGVQAEEKAKEYEKLTGGDAVVIKPLRRTYEQMCLEESEKPIQDWEFRDGSLLGRLQTIKLAQPSVYIRLEEYRKALWRRGSRNLYNSSSTILFMTHSMAQFWAQSRFTRQLLNPGFDPGRPDNQMAERFGSEFRLSNVIYDELEADGFINLLREDLFSLIGREQRRYQSWRDLPRGQRLDAFSWLLSDKAIPGRPLSFEEFDSLMRLDMKMLERLEVNFDAIPYGYDNKPNGLYNRTHGNVFYVGQQTWFSASATRWGFLTTENLTRRIVEAVHGRMGRQLISFSMPDVPGIHPIRVPVVLDPRAGADQTGKEKVSLLAKDICDANPNAIVIADGAKGVDRVLTFQSAKGRNGLEEKDIYIVLTNLAPAKYEELNVLGQWLGIPDVISMFYQDQINQAVGRNTGFRLSTQRAARTVVITSKRFYASIIKAFDSKGRVQLYLCGEKHW</sequence>
<evidence type="ECO:0000313" key="1">
    <source>
        <dbReference type="EMBL" id="MBL0407188.1"/>
    </source>
</evidence>